<reference evidence="2" key="1">
    <citation type="submission" date="2019-03" db="EMBL/GenBank/DDBJ databases">
        <authorList>
            <person name="Mank J."/>
            <person name="Almeida P."/>
        </authorList>
    </citation>
    <scope>NUCLEOTIDE SEQUENCE</scope>
    <source>
        <strain evidence="2">78183</strain>
    </source>
</reference>
<dbReference type="AlphaFoldDB" id="A0A6N2MP75"/>
<sequence length="113" mass="12770">MLWLWGRMVFFSFGICVPVDVVLWYISLLWKLPSEGSKGAGRPRCCCNCCNGVFCRVAGHSSLLLSILGLAIRLQVCQASHFQNKTDSVARNCLHNVDNMSKRKSKKEYVDTR</sequence>
<feature type="transmembrane region" description="Helical" evidence="1">
    <location>
        <begin position="6"/>
        <end position="30"/>
    </location>
</feature>
<evidence type="ECO:0000256" key="1">
    <source>
        <dbReference type="SAM" id="Phobius"/>
    </source>
</evidence>
<accession>A0A6N2MP75</accession>
<dbReference type="EMBL" id="CAADRP010001874">
    <property type="protein sequence ID" value="VFU55210.1"/>
    <property type="molecule type" value="Genomic_DNA"/>
</dbReference>
<keyword evidence="1" id="KW-0472">Membrane</keyword>
<proteinExistence type="predicted"/>
<gene>
    <name evidence="2" type="ORF">SVIM_LOCUS391368</name>
</gene>
<evidence type="ECO:0000313" key="2">
    <source>
        <dbReference type="EMBL" id="VFU55210.1"/>
    </source>
</evidence>
<keyword evidence="1" id="KW-1133">Transmembrane helix</keyword>
<keyword evidence="1" id="KW-0812">Transmembrane</keyword>
<name>A0A6N2MP75_SALVM</name>
<protein>
    <submittedName>
        <fullName evidence="2">Uncharacterized protein</fullName>
    </submittedName>
</protein>
<organism evidence="2">
    <name type="scientific">Salix viminalis</name>
    <name type="common">Common osier</name>
    <name type="synonym">Basket willow</name>
    <dbReference type="NCBI Taxonomy" id="40686"/>
    <lineage>
        <taxon>Eukaryota</taxon>
        <taxon>Viridiplantae</taxon>
        <taxon>Streptophyta</taxon>
        <taxon>Embryophyta</taxon>
        <taxon>Tracheophyta</taxon>
        <taxon>Spermatophyta</taxon>
        <taxon>Magnoliopsida</taxon>
        <taxon>eudicotyledons</taxon>
        <taxon>Gunneridae</taxon>
        <taxon>Pentapetalae</taxon>
        <taxon>rosids</taxon>
        <taxon>fabids</taxon>
        <taxon>Malpighiales</taxon>
        <taxon>Salicaceae</taxon>
        <taxon>Saliceae</taxon>
        <taxon>Salix</taxon>
    </lineage>
</organism>